<organism evidence="1">
    <name type="scientific">Siphoviridae sp. ctu9a31</name>
    <dbReference type="NCBI Taxonomy" id="2825712"/>
    <lineage>
        <taxon>Viruses</taxon>
        <taxon>Duplodnaviria</taxon>
        <taxon>Heunggongvirae</taxon>
        <taxon>Uroviricota</taxon>
        <taxon>Caudoviricetes</taxon>
    </lineage>
</organism>
<dbReference type="EMBL" id="BK015613">
    <property type="protein sequence ID" value="DAE15853.1"/>
    <property type="molecule type" value="Genomic_DNA"/>
</dbReference>
<protein>
    <submittedName>
        <fullName evidence="1">Uncharacterized protein</fullName>
    </submittedName>
</protein>
<accession>A0A8S5QAR9</accession>
<proteinExistence type="predicted"/>
<reference evidence="1" key="1">
    <citation type="journal article" date="2021" name="Proc. Natl. Acad. Sci. U.S.A.">
        <title>A Catalog of Tens of Thousands of Viruses from Human Metagenomes Reveals Hidden Associations with Chronic Diseases.</title>
        <authorList>
            <person name="Tisza M.J."/>
            <person name="Buck C.B."/>
        </authorList>
    </citation>
    <scope>NUCLEOTIDE SEQUENCE</scope>
    <source>
        <strain evidence="1">Ctu9a31</strain>
    </source>
</reference>
<sequence>MLHRYQRTQHFKNTTPKGIDKSIISVSFGKFKIFWRTNLWINF</sequence>
<evidence type="ECO:0000313" key="1">
    <source>
        <dbReference type="EMBL" id="DAE15853.1"/>
    </source>
</evidence>
<name>A0A8S5QAR9_9CAUD</name>